<dbReference type="InterPro" id="IPR030378">
    <property type="entry name" value="G_CP_dom"/>
</dbReference>
<keyword evidence="1" id="KW-0547">Nucleotide-binding</keyword>
<keyword evidence="6" id="KW-1185">Reference proteome</keyword>
<dbReference type="PROSITE" id="PS51721">
    <property type="entry name" value="G_CP"/>
    <property type="match status" value="1"/>
</dbReference>
<dbReference type="InterPro" id="IPR027417">
    <property type="entry name" value="P-loop_NTPase"/>
</dbReference>
<evidence type="ECO:0000256" key="3">
    <source>
        <dbReference type="SAM" id="Phobius"/>
    </source>
</evidence>
<dbReference type="CDD" id="cd04178">
    <property type="entry name" value="Nucleostemin_like"/>
    <property type="match status" value="1"/>
</dbReference>
<feature type="non-terminal residue" evidence="5">
    <location>
        <position position="295"/>
    </location>
</feature>
<comment type="caution">
    <text evidence="5">The sequence shown here is derived from an EMBL/GenBank/DDBJ whole genome shotgun (WGS) entry which is preliminary data.</text>
</comment>
<evidence type="ECO:0000313" key="6">
    <source>
        <dbReference type="Proteomes" id="UP000023152"/>
    </source>
</evidence>
<dbReference type="GO" id="GO:0005525">
    <property type="term" value="F:GTP binding"/>
    <property type="evidence" value="ECO:0007669"/>
    <property type="project" value="UniProtKB-KW"/>
</dbReference>
<dbReference type="Gene3D" id="3.40.50.300">
    <property type="entry name" value="P-loop containing nucleotide triphosphate hydrolases"/>
    <property type="match status" value="1"/>
</dbReference>
<feature type="domain" description="CP-type G" evidence="4">
    <location>
        <begin position="1"/>
        <end position="173"/>
    </location>
</feature>
<dbReference type="GO" id="GO:0005730">
    <property type="term" value="C:nucleolus"/>
    <property type="evidence" value="ECO:0007669"/>
    <property type="project" value="TreeGrafter"/>
</dbReference>
<organism evidence="5 6">
    <name type="scientific">Reticulomyxa filosa</name>
    <dbReference type="NCBI Taxonomy" id="46433"/>
    <lineage>
        <taxon>Eukaryota</taxon>
        <taxon>Sar</taxon>
        <taxon>Rhizaria</taxon>
        <taxon>Retaria</taxon>
        <taxon>Foraminifera</taxon>
        <taxon>Monothalamids</taxon>
        <taxon>Reticulomyxidae</taxon>
        <taxon>Reticulomyxa</taxon>
    </lineage>
</organism>
<dbReference type="AlphaFoldDB" id="X6LM64"/>
<dbReference type="EMBL" id="ASPP01035792">
    <property type="protein sequence ID" value="ETO02431.1"/>
    <property type="molecule type" value="Genomic_DNA"/>
</dbReference>
<dbReference type="PRINTS" id="PR00326">
    <property type="entry name" value="GTP1OBG"/>
</dbReference>
<reference evidence="5 6" key="1">
    <citation type="journal article" date="2013" name="Curr. Biol.">
        <title>The Genome of the Foraminiferan Reticulomyxa filosa.</title>
        <authorList>
            <person name="Glockner G."/>
            <person name="Hulsmann N."/>
            <person name="Schleicher M."/>
            <person name="Noegel A.A."/>
            <person name="Eichinger L."/>
            <person name="Gallinger C."/>
            <person name="Pawlowski J."/>
            <person name="Sierra R."/>
            <person name="Euteneuer U."/>
            <person name="Pillet L."/>
            <person name="Moustafa A."/>
            <person name="Platzer M."/>
            <person name="Groth M."/>
            <person name="Szafranski K."/>
            <person name="Schliwa M."/>
        </authorList>
    </citation>
    <scope>NUCLEOTIDE SEQUENCE [LARGE SCALE GENOMIC DNA]</scope>
</reference>
<evidence type="ECO:0000259" key="4">
    <source>
        <dbReference type="PROSITE" id="PS51721"/>
    </source>
</evidence>
<dbReference type="SUPFAM" id="SSF52540">
    <property type="entry name" value="P-loop containing nucleoside triphosphate hydrolases"/>
    <property type="match status" value="1"/>
</dbReference>
<name>X6LM64_RETFI</name>
<dbReference type="PANTHER" id="PTHR11089">
    <property type="entry name" value="GTP-BINDING PROTEIN-RELATED"/>
    <property type="match status" value="1"/>
</dbReference>
<protein>
    <recommendedName>
        <fullName evidence="4">CP-type G domain-containing protein</fullName>
    </recommendedName>
</protein>
<evidence type="ECO:0000256" key="1">
    <source>
        <dbReference type="ARBA" id="ARBA00022741"/>
    </source>
</evidence>
<evidence type="ECO:0000256" key="2">
    <source>
        <dbReference type="ARBA" id="ARBA00023134"/>
    </source>
</evidence>
<dbReference type="Pfam" id="PF01926">
    <property type="entry name" value="MMR_HSR1"/>
    <property type="match status" value="1"/>
</dbReference>
<dbReference type="InterPro" id="IPR050755">
    <property type="entry name" value="TRAFAC_YlqF/YawG_RiboMat"/>
</dbReference>
<feature type="transmembrane region" description="Helical" evidence="3">
    <location>
        <begin position="277"/>
        <end position="294"/>
    </location>
</feature>
<keyword evidence="2" id="KW-0342">GTP-binding</keyword>
<keyword evidence="3" id="KW-1133">Transmembrane helix</keyword>
<keyword evidence="3" id="KW-0472">Membrane</keyword>
<dbReference type="PANTHER" id="PTHR11089:SF30">
    <property type="entry name" value="GUANINE NUCLEOTIDE-BINDING PROTEIN-LIKE 3 HOMOLOG"/>
    <property type="match status" value="1"/>
</dbReference>
<evidence type="ECO:0000313" key="5">
    <source>
        <dbReference type="EMBL" id="ETO02431.1"/>
    </source>
</evidence>
<dbReference type="OrthoDB" id="10266128at2759"/>
<accession>X6LM64</accession>
<gene>
    <name evidence="5" type="ORF">RFI_35005</name>
</gene>
<keyword evidence="3" id="KW-0812">Transmembrane</keyword>
<proteinExistence type="predicted"/>
<sequence>MGCRSIAVERRIISGKANVFGGHKKLILLLNKIDLVPYDILSQWMKYLKREYPVIAFKASTQSQGRKLQSHMSFSNVTYDKTGMKQKGVVNQCVGAEALIQLLKNYARSLDLKAPITVGFIGYPNTGKSSVINSLKRTQAVGTSSVPGFTTQLKEVKLDSSVKLIDSPGVILNQHEMETRLVLRNALKVQSVDSVEAVVRHILKCIPFNKIARIYGLTPQEIKQSLQRQFLQNDLNIDEKTPQAEQPNPSTSDEMIPDSEKFLFILSQKLKHIKPGGSLYIYILFIYIYVHIYIY</sequence>
<dbReference type="Proteomes" id="UP000023152">
    <property type="component" value="Unassembled WGS sequence"/>
</dbReference>
<dbReference type="InterPro" id="IPR006073">
    <property type="entry name" value="GTP-bd"/>
</dbReference>